<sequence length="49" mass="5303">MANLLVWPSLFERRRGIVLEAGLLSCSSKGGGVTHVVAEAPDDLIPWLQ</sequence>
<evidence type="ECO:0000313" key="2">
    <source>
        <dbReference type="Proteomes" id="UP000663508"/>
    </source>
</evidence>
<dbReference type="AlphaFoldDB" id="A0A8H8WXP3"/>
<reference evidence="1" key="1">
    <citation type="submission" date="2020-11" db="EMBL/GenBank/DDBJ databases">
        <title>Complete genome sequence of a novel pathogenic Methylobacterium strain isolated from rice in Vietnam.</title>
        <authorList>
            <person name="Lai K."/>
            <person name="Okazaki S."/>
            <person name="Higashi K."/>
            <person name="Mori H."/>
            <person name="Toyoda A."/>
            <person name="Kurokawa K."/>
        </authorList>
    </citation>
    <scope>NUCLEOTIDE SEQUENCE</scope>
    <source>
        <strain evidence="1">VL1</strain>
    </source>
</reference>
<accession>A0A8H8WXP3</accession>
<dbReference type="RefSeq" id="WP_207179335.1">
    <property type="nucleotide sequence ID" value="NZ_AP024145.1"/>
</dbReference>
<protein>
    <submittedName>
        <fullName evidence="1">Uncharacterized protein</fullName>
    </submittedName>
</protein>
<organism evidence="1 2">
    <name type="scientific">Methylobacterium indicum</name>
    <dbReference type="NCBI Taxonomy" id="1775910"/>
    <lineage>
        <taxon>Bacteria</taxon>
        <taxon>Pseudomonadati</taxon>
        <taxon>Pseudomonadota</taxon>
        <taxon>Alphaproteobacteria</taxon>
        <taxon>Hyphomicrobiales</taxon>
        <taxon>Methylobacteriaceae</taxon>
        <taxon>Methylobacterium</taxon>
    </lineage>
</organism>
<proteinExistence type="predicted"/>
<gene>
    <name evidence="1" type="ORF">mvi_47850</name>
</gene>
<evidence type="ECO:0000313" key="1">
    <source>
        <dbReference type="EMBL" id="BCM86324.1"/>
    </source>
</evidence>
<dbReference type="Proteomes" id="UP000663508">
    <property type="component" value="Chromosome"/>
</dbReference>
<dbReference type="KEGG" id="mind:mvi_47850"/>
<dbReference type="EMBL" id="AP024145">
    <property type="protein sequence ID" value="BCM86324.1"/>
    <property type="molecule type" value="Genomic_DNA"/>
</dbReference>
<name>A0A8H8WXP3_9HYPH</name>